<protein>
    <submittedName>
        <fullName evidence="1">DUF2335 domain-containing protein</fullName>
    </submittedName>
</protein>
<reference evidence="1 2" key="1">
    <citation type="submission" date="2018-09" db="EMBL/GenBank/DDBJ databases">
        <title>Genome sequencing of Lachnoanaerobaculum umeaense DSM 23576.</title>
        <authorList>
            <person name="Kook J.-K."/>
            <person name="Park S.-N."/>
            <person name="Lim Y.K."/>
        </authorList>
    </citation>
    <scope>NUCLEOTIDE SEQUENCE [LARGE SCALE GENOMIC DNA]</scope>
    <source>
        <strain evidence="2">DSM 23576 \ CCUG 58757</strain>
    </source>
</reference>
<accession>A0A385Q167</accession>
<keyword evidence="2" id="KW-1185">Reference proteome</keyword>
<dbReference type="InterPro" id="IPR019284">
    <property type="entry name" value="RP532"/>
</dbReference>
<dbReference type="RefSeq" id="WP_111524619.1">
    <property type="nucleotide sequence ID" value="NZ_CP032364.1"/>
</dbReference>
<dbReference type="Proteomes" id="UP000265562">
    <property type="component" value="Chromosome"/>
</dbReference>
<dbReference type="Pfam" id="PF10097">
    <property type="entry name" value="DUF2335"/>
    <property type="match status" value="1"/>
</dbReference>
<evidence type="ECO:0000313" key="2">
    <source>
        <dbReference type="Proteomes" id="UP000265562"/>
    </source>
</evidence>
<dbReference type="OrthoDB" id="9813552at2"/>
<name>A0A385Q167_9FIRM</name>
<organism evidence="1 2">
    <name type="scientific">Lachnoanaerobaculum umeaense</name>
    <dbReference type="NCBI Taxonomy" id="617123"/>
    <lineage>
        <taxon>Bacteria</taxon>
        <taxon>Bacillati</taxon>
        <taxon>Bacillota</taxon>
        <taxon>Clostridia</taxon>
        <taxon>Lachnospirales</taxon>
        <taxon>Lachnospiraceae</taxon>
        <taxon>Lachnoanaerobaculum</taxon>
    </lineage>
</organism>
<evidence type="ECO:0000313" key="1">
    <source>
        <dbReference type="EMBL" id="AYB00043.1"/>
    </source>
</evidence>
<sequence>MDSPLNNEYEIDNIVSQVESLPEAERNLIYQRLEIYQGDLPHPKILEGYNALYPDAAKRIIENGIAETEHRREMEKKYLNANIKAHNLGQVLGFIIAVLIIVGGIHLILNNHQVSGSILSGVSALGVIGMFTGNNKDKNNENSNDV</sequence>
<dbReference type="KEGG" id="lua:D4A81_08845"/>
<dbReference type="AlphaFoldDB" id="A0A385Q167"/>
<dbReference type="EMBL" id="CP032364">
    <property type="protein sequence ID" value="AYB00043.1"/>
    <property type="molecule type" value="Genomic_DNA"/>
</dbReference>
<gene>
    <name evidence="1" type="ORF">D4A81_08845</name>
</gene>
<proteinExistence type="predicted"/>